<reference evidence="1" key="2">
    <citation type="journal article" date="2023" name="IMA Fungus">
        <title>Comparative genomic study of the Penicillium genus elucidates a diverse pangenome and 15 lateral gene transfer events.</title>
        <authorList>
            <person name="Petersen C."/>
            <person name="Sorensen T."/>
            <person name="Nielsen M.R."/>
            <person name="Sondergaard T.E."/>
            <person name="Sorensen J.L."/>
            <person name="Fitzpatrick D.A."/>
            <person name="Frisvad J.C."/>
            <person name="Nielsen K.L."/>
        </authorList>
    </citation>
    <scope>NUCLEOTIDE SEQUENCE</scope>
    <source>
        <strain evidence="1">IBT 3081</strain>
    </source>
</reference>
<reference evidence="1" key="1">
    <citation type="submission" date="2022-12" db="EMBL/GenBank/DDBJ databases">
        <authorList>
            <person name="Petersen C."/>
        </authorList>
    </citation>
    <scope>NUCLEOTIDE SEQUENCE</scope>
    <source>
        <strain evidence="1">IBT 3081</strain>
    </source>
</reference>
<gene>
    <name evidence="1" type="ORF">N7517_004037</name>
</gene>
<dbReference type="Proteomes" id="UP001147752">
    <property type="component" value="Unassembled WGS sequence"/>
</dbReference>
<evidence type="ECO:0000313" key="2">
    <source>
        <dbReference type="Proteomes" id="UP001147752"/>
    </source>
</evidence>
<dbReference type="AlphaFoldDB" id="A0A9W9S4U6"/>
<dbReference type="GeneID" id="81460950"/>
<dbReference type="EMBL" id="JAPZBT010000002">
    <property type="protein sequence ID" value="KAJ5372031.1"/>
    <property type="molecule type" value="Genomic_DNA"/>
</dbReference>
<protein>
    <submittedName>
        <fullName evidence="1">Uncharacterized protein</fullName>
    </submittedName>
</protein>
<dbReference type="RefSeq" id="XP_056578017.1">
    <property type="nucleotide sequence ID" value="XM_056721767.1"/>
</dbReference>
<evidence type="ECO:0000313" key="1">
    <source>
        <dbReference type="EMBL" id="KAJ5372031.1"/>
    </source>
</evidence>
<organism evidence="1 2">
    <name type="scientific">Penicillium concentricum</name>
    <dbReference type="NCBI Taxonomy" id="293559"/>
    <lineage>
        <taxon>Eukaryota</taxon>
        <taxon>Fungi</taxon>
        <taxon>Dikarya</taxon>
        <taxon>Ascomycota</taxon>
        <taxon>Pezizomycotina</taxon>
        <taxon>Eurotiomycetes</taxon>
        <taxon>Eurotiomycetidae</taxon>
        <taxon>Eurotiales</taxon>
        <taxon>Aspergillaceae</taxon>
        <taxon>Penicillium</taxon>
    </lineage>
</organism>
<comment type="caution">
    <text evidence="1">The sequence shown here is derived from an EMBL/GenBank/DDBJ whole genome shotgun (WGS) entry which is preliminary data.</text>
</comment>
<proteinExistence type="predicted"/>
<accession>A0A9W9S4U6</accession>
<name>A0A9W9S4U6_9EURO</name>
<sequence>MKIPISLPGKREVRNILAWARSLAPSQHYDEAADSDLHDTELLALPSQQSLSSVSKITAKE</sequence>
<keyword evidence="2" id="KW-1185">Reference proteome</keyword>